<name>A0ABC8SYX7_9AQUA</name>
<evidence type="ECO:0000256" key="6">
    <source>
        <dbReference type="ARBA" id="ARBA00022525"/>
    </source>
</evidence>
<keyword evidence="5" id="KW-0134">Cell wall</keyword>
<evidence type="ECO:0000256" key="7">
    <source>
        <dbReference type="ARBA" id="ARBA00022729"/>
    </source>
</evidence>
<comment type="pathway">
    <text evidence="2 12">Glycan metabolism; pectin degradation; 2-dehydro-3-deoxy-D-gluconate from pectin: step 1/5.</text>
</comment>
<evidence type="ECO:0000256" key="5">
    <source>
        <dbReference type="ARBA" id="ARBA00022512"/>
    </source>
</evidence>
<organism evidence="15 16">
    <name type="scientific">Ilex paraguariensis</name>
    <name type="common">yerba mate</name>
    <dbReference type="NCBI Taxonomy" id="185542"/>
    <lineage>
        <taxon>Eukaryota</taxon>
        <taxon>Viridiplantae</taxon>
        <taxon>Streptophyta</taxon>
        <taxon>Embryophyta</taxon>
        <taxon>Tracheophyta</taxon>
        <taxon>Spermatophyta</taxon>
        <taxon>Magnoliopsida</taxon>
        <taxon>eudicotyledons</taxon>
        <taxon>Gunneridae</taxon>
        <taxon>Pentapetalae</taxon>
        <taxon>asterids</taxon>
        <taxon>campanulids</taxon>
        <taxon>Aquifoliales</taxon>
        <taxon>Aquifoliaceae</taxon>
        <taxon>Ilex</taxon>
    </lineage>
</organism>
<dbReference type="FunFam" id="2.160.20.10:FF:000008">
    <property type="entry name" value="Pectinesterase"/>
    <property type="match status" value="1"/>
</dbReference>
<dbReference type="EMBL" id="CAUOFW020000692">
    <property type="protein sequence ID" value="CAK9135086.1"/>
    <property type="molecule type" value="Genomic_DNA"/>
</dbReference>
<dbReference type="PANTHER" id="PTHR31321">
    <property type="entry name" value="ACYL-COA THIOESTER HYDROLASE YBHC-RELATED"/>
    <property type="match status" value="1"/>
</dbReference>
<evidence type="ECO:0000313" key="14">
    <source>
        <dbReference type="EMBL" id="CAK9135086.1"/>
    </source>
</evidence>
<dbReference type="InterPro" id="IPR033131">
    <property type="entry name" value="Pectinesterase_Asp_AS"/>
</dbReference>
<comment type="subcellular location">
    <subcellularLocation>
        <location evidence="1">Secreted</location>
        <location evidence="1">Cell wall</location>
    </subcellularLocation>
</comment>
<dbReference type="InterPro" id="IPR000070">
    <property type="entry name" value="Pectinesterase_cat"/>
</dbReference>
<keyword evidence="6" id="KW-0964">Secreted</keyword>
<evidence type="ECO:0000256" key="12">
    <source>
        <dbReference type="RuleBase" id="RU000589"/>
    </source>
</evidence>
<feature type="signal peptide" evidence="12">
    <location>
        <begin position="1"/>
        <end position="26"/>
    </location>
</feature>
<evidence type="ECO:0000256" key="11">
    <source>
        <dbReference type="PROSITE-ProRule" id="PRU10040"/>
    </source>
</evidence>
<proteinExistence type="inferred from homology"/>
<dbReference type="Gene3D" id="2.160.20.10">
    <property type="entry name" value="Single-stranded right-handed beta-helix, Pectin lyase-like"/>
    <property type="match status" value="1"/>
</dbReference>
<evidence type="ECO:0000256" key="1">
    <source>
        <dbReference type="ARBA" id="ARBA00004191"/>
    </source>
</evidence>
<dbReference type="GO" id="GO:0045490">
    <property type="term" value="P:pectin catabolic process"/>
    <property type="evidence" value="ECO:0007669"/>
    <property type="project" value="UniProtKB-UniRule"/>
</dbReference>
<comment type="similarity">
    <text evidence="3">Belongs to the pectinesterase family.</text>
</comment>
<sequence length="368" mass="40264">MAGKRTYKAIEAVVLSLLLFVPNVFSDDTVPIPAVKSQLNSWFQANVKPHESRKATLDPALVTAEAGAKVIKVRQNGGGDFKTVTDAIKSIPNGNTNRVIVWIGGGTYTEKIMIDRTKPFITFYGDPNNMPTLVYAGTSAQYGTVDSATLIVESDYFTAVNIKFVNSSPRPDGKKSGEQALALRIGGDKASFFNCKLYGFQDTLCDDKGLHFFKDCYIEGTVDFIFGNGKSIYLNTETHVIPGKDGVAMITAQARHNANEDTGYSFVHCTVTGTGGYAFLGRAWMPYAKVVFAYTEMSDVVNPKGWSDNFNPEHDRTVYYGEYNCMGPGSNLNGRVGFAKKLKDADAKPFLSLAFIQGSKWLLPPPKL</sequence>
<protein>
    <recommendedName>
        <fullName evidence="4 12">Pectinesterase</fullName>
        <ecNumber evidence="4 12">3.1.1.11</ecNumber>
    </recommendedName>
</protein>
<evidence type="ECO:0000256" key="8">
    <source>
        <dbReference type="ARBA" id="ARBA00022801"/>
    </source>
</evidence>
<keyword evidence="7 12" id="KW-0732">Signal</keyword>
<evidence type="ECO:0000256" key="2">
    <source>
        <dbReference type="ARBA" id="ARBA00005184"/>
    </source>
</evidence>
<keyword evidence="8 12" id="KW-0378">Hydrolase</keyword>
<dbReference type="SUPFAM" id="SSF51126">
    <property type="entry name" value="Pectin lyase-like"/>
    <property type="match status" value="1"/>
</dbReference>
<comment type="caution">
    <text evidence="15">The sequence shown here is derived from an EMBL/GenBank/DDBJ whole genome shotgun (WGS) entry which is preliminary data.</text>
</comment>
<dbReference type="InterPro" id="IPR012334">
    <property type="entry name" value="Pectin_lyas_fold"/>
</dbReference>
<evidence type="ECO:0000256" key="9">
    <source>
        <dbReference type="ARBA" id="ARBA00023085"/>
    </source>
</evidence>
<keyword evidence="16" id="KW-1185">Reference proteome</keyword>
<gene>
    <name evidence="14" type="ORF">ILEXP_LOCUS2020</name>
    <name evidence="15" type="ORF">ILEXP_LOCUS30979</name>
</gene>
<evidence type="ECO:0000313" key="15">
    <source>
        <dbReference type="EMBL" id="CAK9162143.1"/>
    </source>
</evidence>
<dbReference type="AlphaFoldDB" id="A0ABC8SYX7"/>
<evidence type="ECO:0000256" key="4">
    <source>
        <dbReference type="ARBA" id="ARBA00013229"/>
    </source>
</evidence>
<dbReference type="Pfam" id="PF01095">
    <property type="entry name" value="Pectinesterase"/>
    <property type="match status" value="1"/>
</dbReference>
<evidence type="ECO:0000313" key="16">
    <source>
        <dbReference type="Proteomes" id="UP001642360"/>
    </source>
</evidence>
<dbReference type="GO" id="GO:0042545">
    <property type="term" value="P:cell wall modification"/>
    <property type="evidence" value="ECO:0007669"/>
    <property type="project" value="UniProtKB-UniRule"/>
</dbReference>
<feature type="active site" evidence="11">
    <location>
        <position position="223"/>
    </location>
</feature>
<dbReference type="PROSITE" id="PS00503">
    <property type="entry name" value="PECTINESTERASE_2"/>
    <property type="match status" value="1"/>
</dbReference>
<reference evidence="15 16" key="1">
    <citation type="submission" date="2024-02" db="EMBL/GenBank/DDBJ databases">
        <authorList>
            <person name="Vignale AGUSTIN F."/>
            <person name="Sosa J E."/>
            <person name="Modenutti C."/>
        </authorList>
    </citation>
    <scope>NUCLEOTIDE SEQUENCE [LARGE SCALE GENOMIC DNA]</scope>
</reference>
<keyword evidence="9 12" id="KW-0063">Aspartyl esterase</keyword>
<dbReference type="GO" id="GO:0030599">
    <property type="term" value="F:pectinesterase activity"/>
    <property type="evidence" value="ECO:0007669"/>
    <property type="project" value="UniProtKB-UniRule"/>
</dbReference>
<evidence type="ECO:0000256" key="3">
    <source>
        <dbReference type="ARBA" id="ARBA00008891"/>
    </source>
</evidence>
<comment type="catalytic activity">
    <reaction evidence="10 12">
        <text>[(1-&gt;4)-alpha-D-galacturonosyl methyl ester](n) + n H2O = [(1-&gt;4)-alpha-D-galacturonosyl](n) + n methanol + n H(+)</text>
        <dbReference type="Rhea" id="RHEA:22380"/>
        <dbReference type="Rhea" id="RHEA-COMP:14570"/>
        <dbReference type="Rhea" id="RHEA-COMP:14573"/>
        <dbReference type="ChEBI" id="CHEBI:15377"/>
        <dbReference type="ChEBI" id="CHEBI:15378"/>
        <dbReference type="ChEBI" id="CHEBI:17790"/>
        <dbReference type="ChEBI" id="CHEBI:140522"/>
        <dbReference type="ChEBI" id="CHEBI:140523"/>
        <dbReference type="EC" id="3.1.1.11"/>
    </reaction>
</comment>
<dbReference type="Proteomes" id="UP001642360">
    <property type="component" value="Unassembled WGS sequence"/>
</dbReference>
<evidence type="ECO:0000256" key="10">
    <source>
        <dbReference type="ARBA" id="ARBA00047928"/>
    </source>
</evidence>
<dbReference type="EMBL" id="CAUOFW020003802">
    <property type="protein sequence ID" value="CAK9162143.1"/>
    <property type="molecule type" value="Genomic_DNA"/>
</dbReference>
<dbReference type="EC" id="3.1.1.11" evidence="4 12"/>
<accession>A0ABC8SYX7</accession>
<dbReference type="InterPro" id="IPR011050">
    <property type="entry name" value="Pectin_lyase_fold/virulence"/>
</dbReference>
<evidence type="ECO:0000259" key="13">
    <source>
        <dbReference type="Pfam" id="PF01095"/>
    </source>
</evidence>
<feature type="chain" id="PRO_5044523399" description="Pectinesterase" evidence="12">
    <location>
        <begin position="27"/>
        <end position="368"/>
    </location>
</feature>
<dbReference type="PANTHER" id="PTHR31321:SF87">
    <property type="entry name" value="PECTINESTERASE 63-RELATED"/>
    <property type="match status" value="1"/>
</dbReference>
<feature type="domain" description="Pectinesterase catalytic" evidence="13">
    <location>
        <begin position="72"/>
        <end position="358"/>
    </location>
</feature>